<name>A0A923MBX2_9BURK</name>
<reference evidence="2" key="1">
    <citation type="submission" date="2020-08" db="EMBL/GenBank/DDBJ databases">
        <title>Ramlibacter sp. GTP1 16S ribosomal RNA gene genome sequencing and assembly.</title>
        <authorList>
            <person name="Kang M."/>
        </authorList>
    </citation>
    <scope>NUCLEOTIDE SEQUENCE</scope>
    <source>
        <strain evidence="2">GTP1</strain>
    </source>
</reference>
<gene>
    <name evidence="2" type="ORF">H8R02_19040</name>
</gene>
<dbReference type="RefSeq" id="WP_187083064.1">
    <property type="nucleotide sequence ID" value="NZ_JACORU010000007.1"/>
</dbReference>
<evidence type="ECO:0000313" key="3">
    <source>
        <dbReference type="Proteomes" id="UP000596827"/>
    </source>
</evidence>
<keyword evidence="3" id="KW-1185">Reference proteome</keyword>
<evidence type="ECO:0000313" key="2">
    <source>
        <dbReference type="EMBL" id="MBC5766573.1"/>
    </source>
</evidence>
<organism evidence="2 3">
    <name type="scientific">Ramlibacter albus</name>
    <dbReference type="NCBI Taxonomy" id="2079448"/>
    <lineage>
        <taxon>Bacteria</taxon>
        <taxon>Pseudomonadati</taxon>
        <taxon>Pseudomonadota</taxon>
        <taxon>Betaproteobacteria</taxon>
        <taxon>Burkholderiales</taxon>
        <taxon>Comamonadaceae</taxon>
        <taxon>Ramlibacter</taxon>
    </lineage>
</organism>
<proteinExistence type="predicted"/>
<comment type="caution">
    <text evidence="2">The sequence shown here is derived from an EMBL/GenBank/DDBJ whole genome shotgun (WGS) entry which is preliminary data.</text>
</comment>
<dbReference type="EMBL" id="JACORU010000007">
    <property type="protein sequence ID" value="MBC5766573.1"/>
    <property type="molecule type" value="Genomic_DNA"/>
</dbReference>
<accession>A0A923MBX2</accession>
<evidence type="ECO:0000256" key="1">
    <source>
        <dbReference type="SAM" id="SignalP"/>
    </source>
</evidence>
<protein>
    <submittedName>
        <fullName evidence="2">Uncharacterized protein</fullName>
    </submittedName>
</protein>
<dbReference type="Proteomes" id="UP000596827">
    <property type="component" value="Unassembled WGS sequence"/>
</dbReference>
<sequence length="235" mass="25431">MPAGRHYFIPFALALALATGAARAEESRHLAPGFQQLPAQSKLVIVPAEMELFSISAGGVQEPRADWTEAAQKHFKAALMARKAKLGSDVVEMSEREVDDFAQVLALHGNVASSIFYHHAGNGPKLPTKDGKLDWTLGEAVKPIRDRTGADYALFTWIRDSYASGERKAAIVAMALLGSINLGGEQVGYASLVDLKTGRVVWFNDLQRFIGDLREAKPAEETVDSLLKGFPGVAK</sequence>
<feature type="chain" id="PRO_5037425638" evidence="1">
    <location>
        <begin position="25"/>
        <end position="235"/>
    </location>
</feature>
<feature type="signal peptide" evidence="1">
    <location>
        <begin position="1"/>
        <end position="24"/>
    </location>
</feature>
<keyword evidence="1" id="KW-0732">Signal</keyword>
<dbReference type="AlphaFoldDB" id="A0A923MBX2"/>